<dbReference type="InterPro" id="IPR046032">
    <property type="entry name" value="DUF5990"/>
</dbReference>
<protein>
    <submittedName>
        <fullName evidence="1">DUF5990 family protein</fullName>
    </submittedName>
</protein>
<evidence type="ECO:0000313" key="2">
    <source>
        <dbReference type="Proteomes" id="UP001432209"/>
    </source>
</evidence>
<organism evidence="1 2">
    <name type="scientific">Streptomyces niveus</name>
    <name type="common">Streptomyces spheroides</name>
    <dbReference type="NCBI Taxonomy" id="193462"/>
    <lineage>
        <taxon>Bacteria</taxon>
        <taxon>Bacillati</taxon>
        <taxon>Actinomycetota</taxon>
        <taxon>Actinomycetes</taxon>
        <taxon>Kitasatosporales</taxon>
        <taxon>Streptomycetaceae</taxon>
        <taxon>Streptomyces</taxon>
    </lineage>
</organism>
<accession>A0ABZ2AAW2</accession>
<reference evidence="1" key="1">
    <citation type="submission" date="2022-10" db="EMBL/GenBank/DDBJ databases">
        <title>The complete genomes of actinobacterial strains from the NBC collection.</title>
        <authorList>
            <person name="Joergensen T.S."/>
            <person name="Alvarez Arevalo M."/>
            <person name="Sterndorff E.B."/>
            <person name="Faurdal D."/>
            <person name="Vuksanovic O."/>
            <person name="Mourched A.-S."/>
            <person name="Charusanti P."/>
            <person name="Shaw S."/>
            <person name="Blin K."/>
            <person name="Weber T."/>
        </authorList>
    </citation>
    <scope>NUCLEOTIDE SEQUENCE</scope>
    <source>
        <strain evidence="1">NBC_01432</strain>
    </source>
</reference>
<evidence type="ECO:0000313" key="1">
    <source>
        <dbReference type="EMBL" id="WUX55604.1"/>
    </source>
</evidence>
<dbReference type="Pfam" id="PF19452">
    <property type="entry name" value="DUF5990"/>
    <property type="match status" value="1"/>
</dbReference>
<dbReference type="RefSeq" id="WP_329079580.1">
    <property type="nucleotide sequence ID" value="NZ_CP109393.1"/>
</dbReference>
<gene>
    <name evidence="1" type="ORF">OG442_31040</name>
</gene>
<dbReference type="EMBL" id="CP109495">
    <property type="protein sequence ID" value="WUX55604.1"/>
    <property type="molecule type" value="Genomic_DNA"/>
</dbReference>
<keyword evidence="2" id="KW-1185">Reference proteome</keyword>
<sequence length="151" mass="15502">MALLTLRILGHDLPGVDCGGFRHVHVGTQRGGEPDQLVSAGAAGAVFEIPVETVPAGDGAGDGVPDFRGPYVQGRRGARFVYLTWGELPPGGAFGMFRRAKIFLADVPGELLGAGTVETTLGLTDAAGTPLCAAVRPPVITWTPAPASRTA</sequence>
<dbReference type="Proteomes" id="UP001432209">
    <property type="component" value="Chromosome"/>
</dbReference>
<name>A0ABZ2AAW2_STRNV</name>
<proteinExistence type="predicted"/>